<dbReference type="Proteomes" id="UP001524642">
    <property type="component" value="Unassembled WGS sequence"/>
</dbReference>
<comment type="caution">
    <text evidence="6">The sequence shown here is derived from an EMBL/GenBank/DDBJ whole genome shotgun (WGS) entry which is preliminary data.</text>
</comment>
<evidence type="ECO:0000259" key="5">
    <source>
        <dbReference type="PROSITE" id="PS50931"/>
    </source>
</evidence>
<evidence type="ECO:0000256" key="1">
    <source>
        <dbReference type="ARBA" id="ARBA00009437"/>
    </source>
</evidence>
<dbReference type="SUPFAM" id="SSF46785">
    <property type="entry name" value="Winged helix' DNA-binding domain"/>
    <property type="match status" value="1"/>
</dbReference>
<dbReference type="InterPro" id="IPR050950">
    <property type="entry name" value="HTH-type_LysR_regulators"/>
</dbReference>
<keyword evidence="4" id="KW-0804">Transcription</keyword>
<dbReference type="SUPFAM" id="SSF53850">
    <property type="entry name" value="Periplasmic binding protein-like II"/>
    <property type="match status" value="1"/>
</dbReference>
<organism evidence="6 7">
    <name type="scientific">Roseomonas populi</name>
    <dbReference type="NCBI Taxonomy" id="3121582"/>
    <lineage>
        <taxon>Bacteria</taxon>
        <taxon>Pseudomonadati</taxon>
        <taxon>Pseudomonadota</taxon>
        <taxon>Alphaproteobacteria</taxon>
        <taxon>Acetobacterales</taxon>
        <taxon>Roseomonadaceae</taxon>
        <taxon>Roseomonas</taxon>
    </lineage>
</organism>
<keyword evidence="3" id="KW-0238">DNA-binding</keyword>
<dbReference type="PANTHER" id="PTHR30419">
    <property type="entry name" value="HTH-TYPE TRANSCRIPTIONAL REGULATOR YBHD"/>
    <property type="match status" value="1"/>
</dbReference>
<keyword evidence="7" id="KW-1185">Reference proteome</keyword>
<gene>
    <name evidence="6" type="ORF">NRP21_01735</name>
</gene>
<name>A0ABT1WY38_9PROT</name>
<feature type="domain" description="HTH lysR-type" evidence="5">
    <location>
        <begin position="3"/>
        <end position="60"/>
    </location>
</feature>
<dbReference type="CDD" id="cd08440">
    <property type="entry name" value="PBP2_LTTR_like_4"/>
    <property type="match status" value="1"/>
</dbReference>
<protein>
    <submittedName>
        <fullName evidence="6">LysR family transcriptional regulator</fullName>
    </submittedName>
</protein>
<dbReference type="EMBL" id="JANJOU010000001">
    <property type="protein sequence ID" value="MCR0980766.1"/>
    <property type="molecule type" value="Genomic_DNA"/>
</dbReference>
<reference evidence="6 7" key="1">
    <citation type="submission" date="2022-06" db="EMBL/GenBank/DDBJ databases">
        <title>Roseomonas CN29.</title>
        <authorList>
            <person name="Cheng Y."/>
            <person name="He X."/>
        </authorList>
    </citation>
    <scope>NUCLEOTIDE SEQUENCE [LARGE SCALE GENOMIC DNA]</scope>
    <source>
        <strain evidence="6 7">CN29</strain>
    </source>
</reference>
<dbReference type="Gene3D" id="3.40.190.290">
    <property type="match status" value="1"/>
</dbReference>
<sequence length="297" mass="30915">MAVSLRQARAFVAAVRLGSLTRAAEALGVSQPTLTVQLRQLEEALGLRLLDRGARGTLPTAEGLRLAAEFERLIGDFDLLVTQARDVAAQRVGTVRLAALPSIGTTLLPRALARLRERRPGIQILIRDAVARRVAALLRAGEVELAIGTDLEADTELEATPLIADRMVAAIPAGHPLAGRPSVDLADLAGSPLILTDPESSVRVLVDRAFAGQGLAASPAYEVTYMSTALGLVRAGLGVAILPSSAVGADLPGIAAAPIARPEIRRDILLIRRAGRTLSPAAEAFLAALREAAGEGG</sequence>
<comment type="similarity">
    <text evidence="1">Belongs to the LysR transcriptional regulatory family.</text>
</comment>
<dbReference type="Pfam" id="PF03466">
    <property type="entry name" value="LysR_substrate"/>
    <property type="match status" value="1"/>
</dbReference>
<dbReference type="InterPro" id="IPR036388">
    <property type="entry name" value="WH-like_DNA-bd_sf"/>
</dbReference>
<accession>A0ABT1WY38</accession>
<dbReference type="InterPro" id="IPR036390">
    <property type="entry name" value="WH_DNA-bd_sf"/>
</dbReference>
<dbReference type="InterPro" id="IPR005119">
    <property type="entry name" value="LysR_subst-bd"/>
</dbReference>
<evidence type="ECO:0000256" key="3">
    <source>
        <dbReference type="ARBA" id="ARBA00023125"/>
    </source>
</evidence>
<dbReference type="PROSITE" id="PS50931">
    <property type="entry name" value="HTH_LYSR"/>
    <property type="match status" value="1"/>
</dbReference>
<evidence type="ECO:0000313" key="7">
    <source>
        <dbReference type="Proteomes" id="UP001524642"/>
    </source>
</evidence>
<proteinExistence type="inferred from homology"/>
<dbReference type="Pfam" id="PF00126">
    <property type="entry name" value="HTH_1"/>
    <property type="match status" value="1"/>
</dbReference>
<evidence type="ECO:0000256" key="2">
    <source>
        <dbReference type="ARBA" id="ARBA00023015"/>
    </source>
</evidence>
<dbReference type="RefSeq" id="WP_257714435.1">
    <property type="nucleotide sequence ID" value="NZ_JANJOU010000001.1"/>
</dbReference>
<dbReference type="PANTHER" id="PTHR30419:SF8">
    <property type="entry name" value="NITROGEN ASSIMILATION TRANSCRIPTIONAL ACTIVATOR-RELATED"/>
    <property type="match status" value="1"/>
</dbReference>
<keyword evidence="2" id="KW-0805">Transcription regulation</keyword>
<evidence type="ECO:0000313" key="6">
    <source>
        <dbReference type="EMBL" id="MCR0980766.1"/>
    </source>
</evidence>
<dbReference type="PRINTS" id="PR00039">
    <property type="entry name" value="HTHLYSR"/>
</dbReference>
<evidence type="ECO:0000256" key="4">
    <source>
        <dbReference type="ARBA" id="ARBA00023163"/>
    </source>
</evidence>
<dbReference type="Gene3D" id="1.10.10.10">
    <property type="entry name" value="Winged helix-like DNA-binding domain superfamily/Winged helix DNA-binding domain"/>
    <property type="match status" value="1"/>
</dbReference>
<dbReference type="InterPro" id="IPR000847">
    <property type="entry name" value="LysR_HTH_N"/>
</dbReference>